<dbReference type="AlphaFoldDB" id="A0A6I9QCS9"/>
<sequence>MGSHVVTPKDVLESLMSDGTFDAIRLKIVNELKANEELKNNTIRMVEQSRVLNIPGAEKKTKRELFDALRQELEMPVLEKAAKAVWELILDDGGLGKEISETVERVYCQLSGRDVPPPPTSLAQQSQEVKENKEGGQKVKEIMSKSSSRKRALHMSMQRGEIVTKGFCSHPPLVLDDGALSSSNSNA</sequence>
<evidence type="ECO:0000313" key="2">
    <source>
        <dbReference type="Proteomes" id="UP000504607"/>
    </source>
</evidence>
<name>A0A6I9QCS9_ELAGV</name>
<organism evidence="2 3">
    <name type="scientific">Elaeis guineensis var. tenera</name>
    <name type="common">Oil palm</name>
    <dbReference type="NCBI Taxonomy" id="51953"/>
    <lineage>
        <taxon>Eukaryota</taxon>
        <taxon>Viridiplantae</taxon>
        <taxon>Streptophyta</taxon>
        <taxon>Embryophyta</taxon>
        <taxon>Tracheophyta</taxon>
        <taxon>Spermatophyta</taxon>
        <taxon>Magnoliopsida</taxon>
        <taxon>Liliopsida</taxon>
        <taxon>Arecaceae</taxon>
        <taxon>Arecoideae</taxon>
        <taxon>Cocoseae</taxon>
        <taxon>Elaeidinae</taxon>
        <taxon>Elaeis</taxon>
    </lineage>
</organism>
<keyword evidence="2" id="KW-1185">Reference proteome</keyword>
<reference evidence="3 4" key="1">
    <citation type="submission" date="2025-04" db="UniProtKB">
        <authorList>
            <consortium name="RefSeq"/>
        </authorList>
    </citation>
    <scope>IDENTIFICATION</scope>
</reference>
<dbReference type="OrthoDB" id="2021066at2759"/>
<evidence type="ECO:0000313" key="4">
    <source>
        <dbReference type="RefSeq" id="XP_010906617.1"/>
    </source>
</evidence>
<evidence type="ECO:0000313" key="3">
    <source>
        <dbReference type="RefSeq" id="XP_010906616.1"/>
    </source>
</evidence>
<dbReference type="RefSeq" id="XP_073103109.1">
    <property type="nucleotide sequence ID" value="XM_073247008.1"/>
</dbReference>
<dbReference type="GeneID" id="105033485"/>
<accession>A0A6I9QCS9</accession>
<feature type="compositionally biased region" description="Basic and acidic residues" evidence="1">
    <location>
        <begin position="128"/>
        <end position="143"/>
    </location>
</feature>
<dbReference type="KEGG" id="egu:105033485"/>
<proteinExistence type="predicted"/>
<gene>
    <name evidence="3 4" type="primary">LOC105033485</name>
</gene>
<dbReference type="RefSeq" id="XP_010906617.1">
    <property type="nucleotide sequence ID" value="XM_010908315.3"/>
</dbReference>
<dbReference type="Proteomes" id="UP000504607">
    <property type="component" value="Unplaced"/>
</dbReference>
<evidence type="ECO:0000256" key="1">
    <source>
        <dbReference type="SAM" id="MobiDB-lite"/>
    </source>
</evidence>
<protein>
    <submittedName>
        <fullName evidence="3 4">Uncharacterized protein LOC105033485</fullName>
    </submittedName>
</protein>
<feature type="region of interest" description="Disordered" evidence="1">
    <location>
        <begin position="113"/>
        <end position="153"/>
    </location>
</feature>
<dbReference type="PANTHER" id="PTHR34356:SF1">
    <property type="entry name" value="ANTIGENIC HEAT-STABLE PROTEIN"/>
    <property type="match status" value="1"/>
</dbReference>
<dbReference type="RefSeq" id="XP_010906616.1">
    <property type="nucleotide sequence ID" value="XM_010908314.2"/>
</dbReference>
<dbReference type="PANTHER" id="PTHR34356">
    <property type="entry name" value="ANTIGENIC HEAT-STABLE PROTEIN"/>
    <property type="match status" value="1"/>
</dbReference>